<feature type="transmembrane region" description="Helical" evidence="6">
    <location>
        <begin position="71"/>
        <end position="89"/>
    </location>
</feature>
<evidence type="ECO:0000256" key="1">
    <source>
        <dbReference type="ARBA" id="ARBA00004651"/>
    </source>
</evidence>
<organism evidence="7 8">
    <name type="scientific">Cohnella luojiensis</name>
    <dbReference type="NCBI Taxonomy" id="652876"/>
    <lineage>
        <taxon>Bacteria</taxon>
        <taxon>Bacillati</taxon>
        <taxon>Bacillota</taxon>
        <taxon>Bacilli</taxon>
        <taxon>Bacillales</taxon>
        <taxon>Paenibacillaceae</taxon>
        <taxon>Cohnella</taxon>
    </lineage>
</organism>
<dbReference type="Pfam" id="PF01810">
    <property type="entry name" value="LysE"/>
    <property type="match status" value="1"/>
</dbReference>
<evidence type="ECO:0000256" key="3">
    <source>
        <dbReference type="ARBA" id="ARBA00022692"/>
    </source>
</evidence>
<feature type="transmembrane region" description="Helical" evidence="6">
    <location>
        <begin position="110"/>
        <end position="132"/>
    </location>
</feature>
<keyword evidence="8" id="KW-1185">Reference proteome</keyword>
<evidence type="ECO:0000256" key="4">
    <source>
        <dbReference type="ARBA" id="ARBA00022989"/>
    </source>
</evidence>
<keyword evidence="5 6" id="KW-0472">Membrane</keyword>
<evidence type="ECO:0000256" key="2">
    <source>
        <dbReference type="ARBA" id="ARBA00022475"/>
    </source>
</evidence>
<dbReference type="RefSeq" id="WP_135154331.1">
    <property type="nucleotide sequence ID" value="NZ_SOMN01000045.1"/>
</dbReference>
<dbReference type="OrthoDB" id="7874789at2"/>
<dbReference type="PANTHER" id="PTHR30086">
    <property type="entry name" value="ARGININE EXPORTER PROTEIN ARGO"/>
    <property type="match status" value="1"/>
</dbReference>
<proteinExistence type="predicted"/>
<comment type="subcellular location">
    <subcellularLocation>
        <location evidence="1">Cell membrane</location>
        <topology evidence="1">Multi-pass membrane protein</topology>
    </subcellularLocation>
</comment>
<evidence type="ECO:0000313" key="8">
    <source>
        <dbReference type="Proteomes" id="UP000297900"/>
    </source>
</evidence>
<accession>A0A4Y8LNM0</accession>
<feature type="transmembrane region" description="Helical" evidence="6">
    <location>
        <begin position="6"/>
        <end position="26"/>
    </location>
</feature>
<protein>
    <submittedName>
        <fullName evidence="7">LysE family translocator</fullName>
    </submittedName>
</protein>
<feature type="transmembrane region" description="Helical" evidence="6">
    <location>
        <begin position="38"/>
        <end position="65"/>
    </location>
</feature>
<keyword evidence="4 6" id="KW-1133">Transmembrane helix</keyword>
<keyword evidence="3 6" id="KW-0812">Transmembrane</keyword>
<dbReference type="Proteomes" id="UP000297900">
    <property type="component" value="Unassembled WGS sequence"/>
</dbReference>
<dbReference type="GO" id="GO:0005886">
    <property type="term" value="C:plasma membrane"/>
    <property type="evidence" value="ECO:0007669"/>
    <property type="project" value="UniProtKB-SubCell"/>
</dbReference>
<reference evidence="7 8" key="1">
    <citation type="submission" date="2019-03" db="EMBL/GenBank/DDBJ databases">
        <title>Cohnella endophytica sp. nov., a novel endophytic bacterium isolated from bark of Sonneratia apetala.</title>
        <authorList>
            <person name="Tuo L."/>
        </authorList>
    </citation>
    <scope>NUCLEOTIDE SEQUENCE [LARGE SCALE GENOMIC DNA]</scope>
    <source>
        <strain evidence="7 8">CCTCC AB 208254</strain>
    </source>
</reference>
<dbReference type="PANTHER" id="PTHR30086:SF20">
    <property type="entry name" value="ARGININE EXPORTER PROTEIN ARGO-RELATED"/>
    <property type="match status" value="1"/>
</dbReference>
<evidence type="ECO:0000256" key="5">
    <source>
        <dbReference type="ARBA" id="ARBA00023136"/>
    </source>
</evidence>
<keyword evidence="2" id="KW-1003">Cell membrane</keyword>
<gene>
    <name evidence="7" type="ORF">E2980_21635</name>
</gene>
<sequence length="206" mass="22022">MSAWIKGLIIGVSIAAPVGPIGLLCIRKTLNQGRRFGFVSGMGAATADACYGLVAALGLTVIAQFLTDQAIWLNIIGSAFLFYLAYTTASAPVSDQDRLNQSSKGYWSTYGTTLFLTLTNPLTIISFAGIFAGMNISKGTDASLWLVLGVFMGSALWWVLLSVIVGLLKRMINLTALKWINYVSALELLGFGLYSLYQFGIGIGGK</sequence>
<dbReference type="AlphaFoldDB" id="A0A4Y8LNM0"/>
<feature type="transmembrane region" description="Helical" evidence="6">
    <location>
        <begin position="179"/>
        <end position="197"/>
    </location>
</feature>
<dbReference type="GO" id="GO:0015171">
    <property type="term" value="F:amino acid transmembrane transporter activity"/>
    <property type="evidence" value="ECO:0007669"/>
    <property type="project" value="TreeGrafter"/>
</dbReference>
<dbReference type="EMBL" id="SOMN01000045">
    <property type="protein sequence ID" value="TFE22591.1"/>
    <property type="molecule type" value="Genomic_DNA"/>
</dbReference>
<comment type="caution">
    <text evidence="7">The sequence shown here is derived from an EMBL/GenBank/DDBJ whole genome shotgun (WGS) entry which is preliminary data.</text>
</comment>
<evidence type="ECO:0000256" key="6">
    <source>
        <dbReference type="SAM" id="Phobius"/>
    </source>
</evidence>
<evidence type="ECO:0000313" key="7">
    <source>
        <dbReference type="EMBL" id="TFE22591.1"/>
    </source>
</evidence>
<name>A0A4Y8LNM0_9BACL</name>
<feature type="transmembrane region" description="Helical" evidence="6">
    <location>
        <begin position="144"/>
        <end position="167"/>
    </location>
</feature>
<dbReference type="InterPro" id="IPR001123">
    <property type="entry name" value="LeuE-type"/>
</dbReference>